<evidence type="ECO:0000313" key="4">
    <source>
        <dbReference type="Proteomes" id="UP000319143"/>
    </source>
</evidence>
<keyword evidence="4" id="KW-1185">Reference proteome</keyword>
<feature type="compositionally biased region" description="Basic and acidic residues" evidence="1">
    <location>
        <begin position="125"/>
        <end position="136"/>
    </location>
</feature>
<name>A0A5C6DDG1_9BACT</name>
<evidence type="ECO:0000259" key="2">
    <source>
        <dbReference type="Pfam" id="PF13088"/>
    </source>
</evidence>
<reference evidence="3 4" key="1">
    <citation type="submission" date="2019-02" db="EMBL/GenBank/DDBJ databases">
        <title>Deep-cultivation of Planctomycetes and their phenomic and genomic characterization uncovers novel biology.</title>
        <authorList>
            <person name="Wiegand S."/>
            <person name="Jogler M."/>
            <person name="Boedeker C."/>
            <person name="Pinto D."/>
            <person name="Vollmers J."/>
            <person name="Rivas-Marin E."/>
            <person name="Kohn T."/>
            <person name="Peeters S.H."/>
            <person name="Heuer A."/>
            <person name="Rast P."/>
            <person name="Oberbeckmann S."/>
            <person name="Bunk B."/>
            <person name="Jeske O."/>
            <person name="Meyerdierks A."/>
            <person name="Storesund J.E."/>
            <person name="Kallscheuer N."/>
            <person name="Luecker S."/>
            <person name="Lage O.M."/>
            <person name="Pohl T."/>
            <person name="Merkel B.J."/>
            <person name="Hornburger P."/>
            <person name="Mueller R.-W."/>
            <person name="Bruemmer F."/>
            <person name="Labrenz M."/>
            <person name="Spormann A.M."/>
            <person name="Op Den Camp H."/>
            <person name="Overmann J."/>
            <person name="Amann R."/>
            <person name="Jetten M.S.M."/>
            <person name="Mascher T."/>
            <person name="Medema M.H."/>
            <person name="Devos D.P."/>
            <person name="Kaster A.-K."/>
            <person name="Ovreas L."/>
            <person name="Rohde M."/>
            <person name="Galperin M.Y."/>
            <person name="Jogler C."/>
        </authorList>
    </citation>
    <scope>NUCLEOTIDE SEQUENCE [LARGE SCALE GENOMIC DNA]</scope>
    <source>
        <strain evidence="3 4">Poly41</strain>
    </source>
</reference>
<organism evidence="3 4">
    <name type="scientific">Novipirellula artificiosorum</name>
    <dbReference type="NCBI Taxonomy" id="2528016"/>
    <lineage>
        <taxon>Bacteria</taxon>
        <taxon>Pseudomonadati</taxon>
        <taxon>Planctomycetota</taxon>
        <taxon>Planctomycetia</taxon>
        <taxon>Pirellulales</taxon>
        <taxon>Pirellulaceae</taxon>
        <taxon>Novipirellula</taxon>
    </lineage>
</organism>
<evidence type="ECO:0000313" key="3">
    <source>
        <dbReference type="EMBL" id="TWU33256.1"/>
    </source>
</evidence>
<dbReference type="Gene3D" id="2.120.10.10">
    <property type="match status" value="1"/>
</dbReference>
<feature type="region of interest" description="Disordered" evidence="1">
    <location>
        <begin position="1"/>
        <end position="20"/>
    </location>
</feature>
<feature type="region of interest" description="Disordered" evidence="1">
    <location>
        <begin position="125"/>
        <end position="144"/>
    </location>
</feature>
<accession>A0A5C6DDG1</accession>
<dbReference type="PANTHER" id="PTHR43752">
    <property type="entry name" value="BNR/ASP-BOX REPEAT FAMILY PROTEIN"/>
    <property type="match status" value="1"/>
</dbReference>
<sequence length="535" mass="58854">MLEGIRDSDGRLPTLSGNDLAPNGVWKAVDGLPGVWRADNWADRPAAVTLDGKLLKQRPLPSELENCQYSLNLADPELAFPRLSGNVDPREGKPELDCVWSRKQVDEQGNLHVDTTRRVQTDDQLKYNDPSADHPASEMGSPLPKETYSMTYRKPSTKFFASTFLLCAMSAVPRPSVAADGPDLPLLDISSETDRQVVIAQGTENLYQGHPTTVLMADGKTIYCVWCINHGGAAGPMAFSEDGGKTWTRLDEKMPAGFSTHQNCPSIYRLIDPAGKSRLWVWSAALGKRGGPGMPSIMSEDSGQTWKEQPPLGFPCVMTFSSVVRLTDGRYLGMYHKGPGGEDRTPLSVLQTFTSDGGFTWSEPRVVAAVEGKNPCEPFVFRSPEGDELCCLMRENTHTGRSLMMFSQDEGKNWSDPVDTPWGLTGDRHVGVHVGDGRWVIAFRDQAIGSPTKGHFVAWVGTYNDIKNATPGQYRVKLLHSHAKRVGDCGYPGVELLPDGTIIATTYIKYRLGPEKHSVVSTRFKLDELDARTNK</sequence>
<dbReference type="PANTHER" id="PTHR43752:SF2">
    <property type="entry name" value="BNR_ASP-BOX REPEAT FAMILY PROTEIN"/>
    <property type="match status" value="1"/>
</dbReference>
<dbReference type="EMBL" id="SJPV01000010">
    <property type="protein sequence ID" value="TWU33256.1"/>
    <property type="molecule type" value="Genomic_DNA"/>
</dbReference>
<dbReference type="SUPFAM" id="SSF50939">
    <property type="entry name" value="Sialidases"/>
    <property type="match status" value="1"/>
</dbReference>
<dbReference type="CDD" id="cd15482">
    <property type="entry name" value="Sialidase_non-viral"/>
    <property type="match status" value="1"/>
</dbReference>
<dbReference type="RefSeq" id="WP_231615879.1">
    <property type="nucleotide sequence ID" value="NZ_SJPV01000010.1"/>
</dbReference>
<feature type="domain" description="Sialidase" evidence="2">
    <location>
        <begin position="272"/>
        <end position="442"/>
    </location>
</feature>
<evidence type="ECO:0000256" key="1">
    <source>
        <dbReference type="SAM" id="MobiDB-lite"/>
    </source>
</evidence>
<proteinExistence type="predicted"/>
<gene>
    <name evidence="3" type="ORF">Poly41_50080</name>
</gene>
<comment type="caution">
    <text evidence="3">The sequence shown here is derived from an EMBL/GenBank/DDBJ whole genome shotgun (WGS) entry which is preliminary data.</text>
</comment>
<dbReference type="AlphaFoldDB" id="A0A5C6DDG1"/>
<dbReference type="InterPro" id="IPR011040">
    <property type="entry name" value="Sialidase"/>
</dbReference>
<dbReference type="InterPro" id="IPR036278">
    <property type="entry name" value="Sialidase_sf"/>
</dbReference>
<feature type="compositionally biased region" description="Basic and acidic residues" evidence="1">
    <location>
        <begin position="1"/>
        <end position="10"/>
    </location>
</feature>
<protein>
    <recommendedName>
        <fullName evidence="2">Sialidase domain-containing protein</fullName>
    </recommendedName>
</protein>
<dbReference type="Proteomes" id="UP000319143">
    <property type="component" value="Unassembled WGS sequence"/>
</dbReference>
<dbReference type="Pfam" id="PF13088">
    <property type="entry name" value="BNR_2"/>
    <property type="match status" value="1"/>
</dbReference>